<dbReference type="Proteomes" id="UP000014316">
    <property type="component" value="Unassembled WGS sequence"/>
</dbReference>
<proteinExistence type="predicted"/>
<evidence type="ECO:0000313" key="1">
    <source>
        <dbReference type="EMBL" id="EPC48728.1"/>
    </source>
</evidence>
<evidence type="ECO:0000313" key="2">
    <source>
        <dbReference type="Proteomes" id="UP000014316"/>
    </source>
</evidence>
<sequence>AIQALQVEIAKAETALNELTVDAAPLAEILAVLKA</sequence>
<gene>
    <name evidence="1" type="ORF">Lpp123_16590</name>
</gene>
<comment type="caution">
    <text evidence="1">The sequence shown here is derived from an EMBL/GenBank/DDBJ whole genome shotgun (WGS) entry which is preliminary data.</text>
</comment>
<reference evidence="1 2" key="1">
    <citation type="journal article" date="2013" name="PLoS ONE">
        <title>Lactobacillus paracasei comparative genomics: towards species pan-genome definition and exploitation of diversity.</title>
        <authorList>
            <person name="Smokvina T."/>
            <person name="Wels M."/>
            <person name="Polka J."/>
            <person name="Chervaux C."/>
            <person name="Brisse S."/>
            <person name="Boekhorst J."/>
            <person name="van Hylckama Vlieg J.E."/>
            <person name="Siezen R.J."/>
        </authorList>
    </citation>
    <scope>NUCLEOTIDE SEQUENCE [LARGE SCALE GENOMIC DNA]</scope>
    <source>
        <strain evidence="1 2">Lpp123</strain>
    </source>
</reference>
<feature type="non-terminal residue" evidence="1">
    <location>
        <position position="1"/>
    </location>
</feature>
<name>A0A829GFK4_LACPA</name>
<dbReference type="EMBL" id="ANJW01000978">
    <property type="protein sequence ID" value="EPC48728.1"/>
    <property type="molecule type" value="Genomic_DNA"/>
</dbReference>
<dbReference type="AlphaFoldDB" id="A0A829GFK4"/>
<organism evidence="1 2">
    <name type="scientific">Lacticaseibacillus paracasei subsp. paracasei Lpp123</name>
    <dbReference type="NCBI Taxonomy" id="1256201"/>
    <lineage>
        <taxon>Bacteria</taxon>
        <taxon>Bacillati</taxon>
        <taxon>Bacillota</taxon>
        <taxon>Bacilli</taxon>
        <taxon>Lactobacillales</taxon>
        <taxon>Lactobacillaceae</taxon>
        <taxon>Lacticaseibacillus</taxon>
    </lineage>
</organism>
<protein>
    <submittedName>
        <fullName evidence="1">Farnesyl-diphosphate synthase</fullName>
    </submittedName>
</protein>
<accession>A0A829GFK4</accession>